<accession>A0ABQ5V239</accession>
<evidence type="ECO:0008006" key="4">
    <source>
        <dbReference type="Google" id="ProtNLM"/>
    </source>
</evidence>
<reference evidence="2" key="1">
    <citation type="journal article" date="2014" name="Int. J. Syst. Evol. Microbiol.">
        <title>Complete genome of a new Firmicutes species belonging to the dominant human colonic microbiota ('Ruminococcus bicirculans') reveals two chromosomes and a selective capacity to utilize plant glucans.</title>
        <authorList>
            <consortium name="NISC Comparative Sequencing Program"/>
            <person name="Wegmann U."/>
            <person name="Louis P."/>
            <person name="Goesmann A."/>
            <person name="Henrissat B."/>
            <person name="Duncan S.H."/>
            <person name="Flint H.J."/>
        </authorList>
    </citation>
    <scope>NUCLEOTIDE SEQUENCE</scope>
    <source>
        <strain evidence="2">NBRC 108216</strain>
    </source>
</reference>
<evidence type="ECO:0000313" key="3">
    <source>
        <dbReference type="Proteomes" id="UP001161390"/>
    </source>
</evidence>
<protein>
    <recommendedName>
        <fullName evidence="4">Sel1 repeat family protein</fullName>
    </recommendedName>
</protein>
<comment type="caution">
    <text evidence="2">The sequence shown here is derived from an EMBL/GenBank/DDBJ whole genome shotgun (WGS) entry which is preliminary data.</text>
</comment>
<dbReference type="Proteomes" id="UP001161390">
    <property type="component" value="Unassembled WGS sequence"/>
</dbReference>
<proteinExistence type="predicted"/>
<sequence length="133" mass="13867">MLQASFLKVLVLSALLAPAMGTSDGVSGQAVSVVCAATAGRAATPLDFQAITVADLQQMAAAEHPVALYWQAKQAQRSGHNAQAQALFLQAGRAGSSDAWLRLAEISRQRGDTQRSHAYAQCAIQQSGSTLDA</sequence>
<evidence type="ECO:0000313" key="2">
    <source>
        <dbReference type="EMBL" id="GLQ20661.1"/>
    </source>
</evidence>
<gene>
    <name evidence="2" type="ORF">GCM10007854_16160</name>
</gene>
<feature type="signal peptide" evidence="1">
    <location>
        <begin position="1"/>
        <end position="19"/>
    </location>
</feature>
<dbReference type="EMBL" id="BSNJ01000003">
    <property type="protein sequence ID" value="GLQ20661.1"/>
    <property type="molecule type" value="Genomic_DNA"/>
</dbReference>
<reference evidence="2" key="2">
    <citation type="submission" date="2023-01" db="EMBL/GenBank/DDBJ databases">
        <title>Draft genome sequence of Algimonas porphyrae strain NBRC 108216.</title>
        <authorList>
            <person name="Sun Q."/>
            <person name="Mori K."/>
        </authorList>
    </citation>
    <scope>NUCLEOTIDE SEQUENCE</scope>
    <source>
        <strain evidence="2">NBRC 108216</strain>
    </source>
</reference>
<dbReference type="RefSeq" id="WP_284371411.1">
    <property type="nucleotide sequence ID" value="NZ_BSNJ01000003.1"/>
</dbReference>
<evidence type="ECO:0000256" key="1">
    <source>
        <dbReference type="SAM" id="SignalP"/>
    </source>
</evidence>
<keyword evidence="1" id="KW-0732">Signal</keyword>
<feature type="chain" id="PRO_5047361078" description="Sel1 repeat family protein" evidence="1">
    <location>
        <begin position="20"/>
        <end position="133"/>
    </location>
</feature>
<name>A0ABQ5V239_9PROT</name>
<keyword evidence="3" id="KW-1185">Reference proteome</keyword>
<dbReference type="SUPFAM" id="SSF81901">
    <property type="entry name" value="HCP-like"/>
    <property type="match status" value="1"/>
</dbReference>
<organism evidence="2 3">
    <name type="scientific">Algimonas porphyrae</name>
    <dbReference type="NCBI Taxonomy" id="1128113"/>
    <lineage>
        <taxon>Bacteria</taxon>
        <taxon>Pseudomonadati</taxon>
        <taxon>Pseudomonadota</taxon>
        <taxon>Alphaproteobacteria</taxon>
        <taxon>Maricaulales</taxon>
        <taxon>Robiginitomaculaceae</taxon>
        <taxon>Algimonas</taxon>
    </lineage>
</organism>